<dbReference type="Proteomes" id="UP000675881">
    <property type="component" value="Chromosome 6"/>
</dbReference>
<accession>A0A7R8CZ59</accession>
<dbReference type="AlphaFoldDB" id="A0A7R8CZ59"/>
<evidence type="ECO:0000313" key="1">
    <source>
        <dbReference type="EMBL" id="CAF2973695.1"/>
    </source>
</evidence>
<sequence>MYNNRKFKDIFPTFVRGRYFITNSVDKRHGKGRDDRRQLRSRRLKMMLSPQFGQSNLSLSSPPPRPTRASTCSTDIGGRKENQGKVSRKIQLDDYLYIKDVMADVEENKVEILPIDWESSDLQKMSSIGESNACNSNRNPIFTCLYVHSLFNFIPNVQKRKDSLLNTSNKRASFVITFLEKMLDSCDTVTNLA</sequence>
<dbReference type="EMBL" id="HG994585">
    <property type="protein sequence ID" value="CAF2973695.1"/>
    <property type="molecule type" value="Genomic_DNA"/>
</dbReference>
<gene>
    <name evidence="1" type="ORF">LSAA_11594</name>
</gene>
<proteinExistence type="predicted"/>
<name>A0A7R8CZ59_LEPSM</name>
<reference evidence="1" key="1">
    <citation type="submission" date="2021-02" db="EMBL/GenBank/DDBJ databases">
        <authorList>
            <person name="Bekaert M."/>
        </authorList>
    </citation>
    <scope>NUCLEOTIDE SEQUENCE</scope>
    <source>
        <strain evidence="1">IoA-00</strain>
    </source>
</reference>
<keyword evidence="2" id="KW-1185">Reference proteome</keyword>
<evidence type="ECO:0000313" key="2">
    <source>
        <dbReference type="Proteomes" id="UP000675881"/>
    </source>
</evidence>
<organism evidence="1 2">
    <name type="scientific">Lepeophtheirus salmonis</name>
    <name type="common">Salmon louse</name>
    <name type="synonym">Caligus salmonis</name>
    <dbReference type="NCBI Taxonomy" id="72036"/>
    <lineage>
        <taxon>Eukaryota</taxon>
        <taxon>Metazoa</taxon>
        <taxon>Ecdysozoa</taxon>
        <taxon>Arthropoda</taxon>
        <taxon>Crustacea</taxon>
        <taxon>Multicrustacea</taxon>
        <taxon>Hexanauplia</taxon>
        <taxon>Copepoda</taxon>
        <taxon>Siphonostomatoida</taxon>
        <taxon>Caligidae</taxon>
        <taxon>Lepeophtheirus</taxon>
    </lineage>
</organism>
<protein>
    <submittedName>
        <fullName evidence="1">(salmon louse) hypothetical protein</fullName>
    </submittedName>
</protein>